<reference evidence="2" key="1">
    <citation type="submission" date="2018-07" db="EMBL/GenBank/DDBJ databases">
        <title>Genome Structure of the Opportunistic Pathogen Paracoccus yeei (Alphaproteobacteria) and Identification of Putative Virulence Factors.</title>
        <authorList>
            <person name="Lasek R."/>
            <person name="Szuplewska M."/>
            <person name="Mitura M."/>
            <person name="Decewicz P."/>
            <person name="Chmielowska C."/>
            <person name="Pawlot A."/>
            <person name="Sentkowska D."/>
            <person name="Czarnecki J."/>
            <person name="Bartosik D."/>
        </authorList>
    </citation>
    <scope>NUCLEOTIDE SEQUENCE [LARGE SCALE GENOMIC DNA]</scope>
    <source>
        <strain evidence="2">CCUG 32053</strain>
        <plasmid evidence="2">pyee3</plasmid>
    </source>
</reference>
<geneLocation type="plasmid" evidence="2">
    <name>pyee3</name>
</geneLocation>
<proteinExistence type="predicted"/>
<evidence type="ECO:0000313" key="1">
    <source>
        <dbReference type="EMBL" id="AYF03856.1"/>
    </source>
</evidence>
<dbReference type="InterPro" id="IPR036388">
    <property type="entry name" value="WH-like_DNA-bd_sf"/>
</dbReference>
<evidence type="ECO:0000313" key="2">
    <source>
        <dbReference type="Proteomes" id="UP000272010"/>
    </source>
</evidence>
<dbReference type="Gene3D" id="1.10.10.10">
    <property type="entry name" value="Winged helix-like DNA-binding domain superfamily/Winged helix DNA-binding domain"/>
    <property type="match status" value="1"/>
</dbReference>
<dbReference type="RefSeq" id="WP_233577866.1">
    <property type="nucleotide sequence ID" value="NZ_CP031081.1"/>
</dbReference>
<dbReference type="InterPro" id="IPR036390">
    <property type="entry name" value="WH_DNA-bd_sf"/>
</dbReference>
<accession>A0A386UTV8</accession>
<dbReference type="Proteomes" id="UP000272010">
    <property type="component" value="Plasmid pYEE3"/>
</dbReference>
<gene>
    <name evidence="1" type="ORF">PY32053_04338</name>
</gene>
<dbReference type="SUPFAM" id="SSF46785">
    <property type="entry name" value="Winged helix' DNA-binding domain"/>
    <property type="match status" value="1"/>
</dbReference>
<organism evidence="1 2">
    <name type="scientific">Paracoccus yeei</name>
    <dbReference type="NCBI Taxonomy" id="147645"/>
    <lineage>
        <taxon>Bacteria</taxon>
        <taxon>Pseudomonadati</taxon>
        <taxon>Pseudomonadota</taxon>
        <taxon>Alphaproteobacteria</taxon>
        <taxon>Rhodobacterales</taxon>
        <taxon>Paracoccaceae</taxon>
        <taxon>Paracoccus</taxon>
    </lineage>
</organism>
<protein>
    <recommendedName>
        <fullName evidence="3">HTH DNA binding domain-containing protein</fullName>
    </recommendedName>
</protein>
<dbReference type="AlphaFoldDB" id="A0A386UTV8"/>
<dbReference type="EMBL" id="CP031081">
    <property type="protein sequence ID" value="AYF03856.1"/>
    <property type="molecule type" value="Genomic_DNA"/>
</dbReference>
<name>A0A386UTV8_9RHOB</name>
<sequence>MGALREGGTPEQRLSAWIAGTRDAVLSALMALAELRAWRARAEAGTADLSGRTPRLLVDALARHVMVALPQLVAETGASRPALARALAILEARGLVREVTGQGRYRVWAART</sequence>
<evidence type="ECO:0008006" key="3">
    <source>
        <dbReference type="Google" id="ProtNLM"/>
    </source>
</evidence>
<keyword evidence="1" id="KW-0614">Plasmid</keyword>